<evidence type="ECO:0000256" key="1">
    <source>
        <dbReference type="ARBA" id="ARBA00023015"/>
    </source>
</evidence>
<evidence type="ECO:0000259" key="4">
    <source>
        <dbReference type="PROSITE" id="PS01124"/>
    </source>
</evidence>
<dbReference type="Gene3D" id="1.10.10.60">
    <property type="entry name" value="Homeodomain-like"/>
    <property type="match status" value="2"/>
</dbReference>
<dbReference type="EMBL" id="DYVR01000169">
    <property type="protein sequence ID" value="HJF85221.1"/>
    <property type="molecule type" value="Genomic_DNA"/>
</dbReference>
<feature type="domain" description="HTH araC/xylS-type" evidence="4">
    <location>
        <begin position="179"/>
        <end position="277"/>
    </location>
</feature>
<organism evidence="5 6">
    <name type="scientific">Megamonas hypermegale</name>
    <dbReference type="NCBI Taxonomy" id="158847"/>
    <lineage>
        <taxon>Bacteria</taxon>
        <taxon>Bacillati</taxon>
        <taxon>Bacillota</taxon>
        <taxon>Negativicutes</taxon>
        <taxon>Selenomonadales</taxon>
        <taxon>Selenomonadaceae</taxon>
        <taxon>Megamonas</taxon>
    </lineage>
</organism>
<evidence type="ECO:0000313" key="6">
    <source>
        <dbReference type="Proteomes" id="UP000780768"/>
    </source>
</evidence>
<dbReference type="InterPro" id="IPR020449">
    <property type="entry name" value="Tscrpt_reg_AraC-type_HTH"/>
</dbReference>
<dbReference type="Pfam" id="PF02311">
    <property type="entry name" value="AraC_binding"/>
    <property type="match status" value="1"/>
</dbReference>
<dbReference type="GO" id="GO:0043565">
    <property type="term" value="F:sequence-specific DNA binding"/>
    <property type="evidence" value="ECO:0007669"/>
    <property type="project" value="InterPro"/>
</dbReference>
<dbReference type="PROSITE" id="PS01124">
    <property type="entry name" value="HTH_ARAC_FAMILY_2"/>
    <property type="match status" value="1"/>
</dbReference>
<evidence type="ECO:0000256" key="3">
    <source>
        <dbReference type="ARBA" id="ARBA00023163"/>
    </source>
</evidence>
<dbReference type="Proteomes" id="UP000780768">
    <property type="component" value="Unassembled WGS sequence"/>
</dbReference>
<protein>
    <submittedName>
        <fullName evidence="5">AraC family transcriptional regulator</fullName>
    </submittedName>
</protein>
<dbReference type="SMART" id="SM00342">
    <property type="entry name" value="HTH_ARAC"/>
    <property type="match status" value="1"/>
</dbReference>
<keyword evidence="2" id="KW-0238">DNA-binding</keyword>
<evidence type="ECO:0000256" key="2">
    <source>
        <dbReference type="ARBA" id="ARBA00023125"/>
    </source>
</evidence>
<keyword evidence="3" id="KW-0804">Transcription</keyword>
<dbReference type="PANTHER" id="PTHR43280:SF2">
    <property type="entry name" value="HTH-TYPE TRANSCRIPTIONAL REGULATOR EXSA"/>
    <property type="match status" value="1"/>
</dbReference>
<dbReference type="PANTHER" id="PTHR43280">
    <property type="entry name" value="ARAC-FAMILY TRANSCRIPTIONAL REGULATOR"/>
    <property type="match status" value="1"/>
</dbReference>
<comment type="caution">
    <text evidence="5">The sequence shown here is derived from an EMBL/GenBank/DDBJ whole genome shotgun (WGS) entry which is preliminary data.</text>
</comment>
<proteinExistence type="predicted"/>
<reference evidence="5" key="2">
    <citation type="submission" date="2021-09" db="EMBL/GenBank/DDBJ databases">
        <authorList>
            <person name="Gilroy R."/>
        </authorList>
    </citation>
    <scope>NUCLEOTIDE SEQUENCE</scope>
    <source>
        <strain evidence="5">7318</strain>
    </source>
</reference>
<dbReference type="InterPro" id="IPR009057">
    <property type="entry name" value="Homeodomain-like_sf"/>
</dbReference>
<dbReference type="SUPFAM" id="SSF51215">
    <property type="entry name" value="Regulatory protein AraC"/>
    <property type="match status" value="1"/>
</dbReference>
<sequence length="284" mass="33281">MEKREAGVIWKERMYFRSADLFAKENLLYILWGSVYLVDKPYEVSRNYMDAYMVQYILEGELHFELRGREFSAKANELVILNCKESNHYWADKPAKVKWFHFNGKMAENIVEYIYKNNGSGHFSGTYAKKAEPFINNVFELLRDKNSSDFELSHNIYSILCELAAPPPLKVSPAEDIIKKAEKYMRENYARPIAVKDVAEYTGLSLFYFTRLFKKLMRISPHLYLTNLRLDNAKNLLTHTYYSVEEIAGKSGFQSSSHFIRAFKKSTSLTPNNFRKYFSDNGKY</sequence>
<dbReference type="Pfam" id="PF12833">
    <property type="entry name" value="HTH_18"/>
    <property type="match status" value="1"/>
</dbReference>
<dbReference type="AlphaFoldDB" id="A0A921HNV0"/>
<dbReference type="GO" id="GO:0003700">
    <property type="term" value="F:DNA-binding transcription factor activity"/>
    <property type="evidence" value="ECO:0007669"/>
    <property type="project" value="InterPro"/>
</dbReference>
<name>A0A921HNV0_9FIRM</name>
<reference evidence="5" key="1">
    <citation type="journal article" date="2021" name="PeerJ">
        <title>Extensive microbial diversity within the chicken gut microbiome revealed by metagenomics and culture.</title>
        <authorList>
            <person name="Gilroy R."/>
            <person name="Ravi A."/>
            <person name="Getino M."/>
            <person name="Pursley I."/>
            <person name="Horton D.L."/>
            <person name="Alikhan N.F."/>
            <person name="Baker D."/>
            <person name="Gharbi K."/>
            <person name="Hall N."/>
            <person name="Watson M."/>
            <person name="Adriaenssens E.M."/>
            <person name="Foster-Nyarko E."/>
            <person name="Jarju S."/>
            <person name="Secka A."/>
            <person name="Antonio M."/>
            <person name="Oren A."/>
            <person name="Chaudhuri R.R."/>
            <person name="La Ragione R."/>
            <person name="Hildebrand F."/>
            <person name="Pallen M.J."/>
        </authorList>
    </citation>
    <scope>NUCLEOTIDE SEQUENCE</scope>
    <source>
        <strain evidence="5">7318</strain>
    </source>
</reference>
<keyword evidence="1" id="KW-0805">Transcription regulation</keyword>
<dbReference type="InterPro" id="IPR018060">
    <property type="entry name" value="HTH_AraC"/>
</dbReference>
<evidence type="ECO:0000313" key="5">
    <source>
        <dbReference type="EMBL" id="HJF85221.1"/>
    </source>
</evidence>
<dbReference type="InterPro" id="IPR037923">
    <property type="entry name" value="HTH-like"/>
</dbReference>
<gene>
    <name evidence="5" type="ORF">K8V65_06140</name>
</gene>
<dbReference type="SUPFAM" id="SSF46689">
    <property type="entry name" value="Homeodomain-like"/>
    <property type="match status" value="2"/>
</dbReference>
<accession>A0A921HNV0</accession>
<dbReference type="PRINTS" id="PR00032">
    <property type="entry name" value="HTHARAC"/>
</dbReference>
<dbReference type="InterPro" id="IPR003313">
    <property type="entry name" value="AraC-bd"/>
</dbReference>